<sequence length="544" mass="58901">MSGMKLEDDLGLDRCIEFETDDEEDLAERDCENEDDSESDFSAPSRNPSINQMDCNIPSWPQSYRKSMDMYSSVTPPSISFQMGTSLTGLSSSFLSSAYKRSQTSEYDSSLISKPLISAPSLDKEEVPVSTVPAKLIVSSYSKSSVNELTPLQQCSSAQATLNAINVLCGIGLLSTPYAVKEGGWWSLLLLIVFSVFCCYTGNLLKQCLESSPGLKTYPDIGKAAFGAAGRLGIAIILYLELYASCVEYIIMMSDNLSSLFPNTNMNFAGIYLNSHQIFAIVMTLATLPTVWLQDLSLLSYLSAGGVVTSVLVMLCLVWVGVVDQVGFHSGGKALDLANLPVSIGLYSFCYAGHSVFPNIYSSMKKPSQFPIVLIASFVICCFLYAGVAICGFLMFGDSSKSQFTLNMPKEFMASKIAVWTSVLNPISKYALTITPVALSLEELLPSAQLRSLSASILIRTVLVVSTLVVALTFPFFGFLMALIGSLLAMLIALILPPVCYLRLLNGRLTKLQIAVSIITIVVGVMSSCIGTYSAITRIADKMD</sequence>
<dbReference type="AlphaFoldDB" id="A0AAP0SBF9"/>
<dbReference type="Pfam" id="PF01490">
    <property type="entry name" value="Aa_trans"/>
    <property type="match status" value="1"/>
</dbReference>
<feature type="transmembrane region" description="Helical" evidence="9">
    <location>
        <begin position="480"/>
        <end position="502"/>
    </location>
</feature>
<feature type="transmembrane region" description="Helical" evidence="9">
    <location>
        <begin position="299"/>
        <end position="322"/>
    </location>
</feature>
<evidence type="ECO:0000256" key="8">
    <source>
        <dbReference type="SAM" id="MobiDB-lite"/>
    </source>
</evidence>
<comment type="caution">
    <text evidence="11">The sequence shown here is derived from an EMBL/GenBank/DDBJ whole genome shotgun (WGS) entry which is preliminary data.</text>
</comment>
<protein>
    <recommendedName>
        <fullName evidence="10">Amino acid transporter transmembrane domain-containing protein</fullName>
    </recommendedName>
</protein>
<evidence type="ECO:0000259" key="10">
    <source>
        <dbReference type="Pfam" id="PF01490"/>
    </source>
</evidence>
<feature type="domain" description="Amino acid transporter transmembrane" evidence="10">
    <location>
        <begin position="156"/>
        <end position="536"/>
    </location>
</feature>
<keyword evidence="5 9" id="KW-1133">Transmembrane helix</keyword>
<evidence type="ECO:0000313" key="11">
    <source>
        <dbReference type="EMBL" id="KAK9290734.1"/>
    </source>
</evidence>
<evidence type="ECO:0000256" key="6">
    <source>
        <dbReference type="ARBA" id="ARBA00023136"/>
    </source>
</evidence>
<proteinExistence type="inferred from homology"/>
<accession>A0AAP0SBF9</accession>
<evidence type="ECO:0000256" key="5">
    <source>
        <dbReference type="ARBA" id="ARBA00022989"/>
    </source>
</evidence>
<evidence type="ECO:0000313" key="12">
    <source>
        <dbReference type="Proteomes" id="UP001415857"/>
    </source>
</evidence>
<feature type="region of interest" description="Disordered" evidence="8">
    <location>
        <begin position="1"/>
        <end position="53"/>
    </location>
</feature>
<feature type="compositionally biased region" description="Acidic residues" evidence="8">
    <location>
        <begin position="18"/>
        <end position="39"/>
    </location>
</feature>
<feature type="transmembrane region" description="Helical" evidence="9">
    <location>
        <begin position="373"/>
        <end position="397"/>
    </location>
</feature>
<evidence type="ECO:0000256" key="2">
    <source>
        <dbReference type="ARBA" id="ARBA00022448"/>
    </source>
</evidence>
<evidence type="ECO:0000256" key="4">
    <source>
        <dbReference type="ARBA" id="ARBA00022970"/>
    </source>
</evidence>
<dbReference type="Proteomes" id="UP001415857">
    <property type="component" value="Unassembled WGS sequence"/>
</dbReference>
<name>A0AAP0SBF9_LIQFO</name>
<feature type="transmembrane region" description="Helical" evidence="9">
    <location>
        <begin position="514"/>
        <end position="536"/>
    </location>
</feature>
<feature type="transmembrane region" description="Helical" evidence="9">
    <location>
        <begin position="226"/>
        <end position="251"/>
    </location>
</feature>
<dbReference type="GO" id="GO:0005774">
    <property type="term" value="C:vacuolar membrane"/>
    <property type="evidence" value="ECO:0007669"/>
    <property type="project" value="TreeGrafter"/>
</dbReference>
<keyword evidence="2" id="KW-0813">Transport</keyword>
<keyword evidence="12" id="KW-1185">Reference proteome</keyword>
<dbReference type="EMBL" id="JBBPBK010000002">
    <property type="protein sequence ID" value="KAK9290734.1"/>
    <property type="molecule type" value="Genomic_DNA"/>
</dbReference>
<comment type="subcellular location">
    <subcellularLocation>
        <location evidence="1">Membrane</location>
        <topology evidence="1">Multi-pass membrane protein</topology>
    </subcellularLocation>
</comment>
<feature type="compositionally biased region" description="Polar residues" evidence="8">
    <location>
        <begin position="40"/>
        <end position="53"/>
    </location>
</feature>
<keyword evidence="6 9" id="KW-0472">Membrane</keyword>
<feature type="compositionally biased region" description="Basic and acidic residues" evidence="8">
    <location>
        <begin position="1"/>
        <end position="17"/>
    </location>
</feature>
<organism evidence="11 12">
    <name type="scientific">Liquidambar formosana</name>
    <name type="common">Formosan gum</name>
    <dbReference type="NCBI Taxonomy" id="63359"/>
    <lineage>
        <taxon>Eukaryota</taxon>
        <taxon>Viridiplantae</taxon>
        <taxon>Streptophyta</taxon>
        <taxon>Embryophyta</taxon>
        <taxon>Tracheophyta</taxon>
        <taxon>Spermatophyta</taxon>
        <taxon>Magnoliopsida</taxon>
        <taxon>eudicotyledons</taxon>
        <taxon>Gunneridae</taxon>
        <taxon>Pentapetalae</taxon>
        <taxon>Saxifragales</taxon>
        <taxon>Altingiaceae</taxon>
        <taxon>Liquidambar</taxon>
    </lineage>
</organism>
<dbReference type="PANTHER" id="PTHR22950">
    <property type="entry name" value="AMINO ACID TRANSPORTER"/>
    <property type="match status" value="1"/>
</dbReference>
<reference evidence="11 12" key="1">
    <citation type="journal article" date="2024" name="Plant J.">
        <title>Genome sequences and population genomics reveal climatic adaptation and genomic divergence between two closely related sweetgum species.</title>
        <authorList>
            <person name="Xu W.Q."/>
            <person name="Ren C.Q."/>
            <person name="Zhang X.Y."/>
            <person name="Comes H.P."/>
            <person name="Liu X.H."/>
            <person name="Li Y.G."/>
            <person name="Kettle C.J."/>
            <person name="Jalonen R."/>
            <person name="Gaisberger H."/>
            <person name="Ma Y.Z."/>
            <person name="Qiu Y.X."/>
        </authorList>
    </citation>
    <scope>NUCLEOTIDE SEQUENCE [LARGE SCALE GENOMIC DNA]</scope>
    <source>
        <strain evidence="11">Hangzhou</strain>
    </source>
</reference>
<dbReference type="GO" id="GO:0015179">
    <property type="term" value="F:L-amino acid transmembrane transporter activity"/>
    <property type="evidence" value="ECO:0007669"/>
    <property type="project" value="TreeGrafter"/>
</dbReference>
<dbReference type="InterPro" id="IPR013057">
    <property type="entry name" value="AA_transpt_TM"/>
</dbReference>
<evidence type="ECO:0000256" key="3">
    <source>
        <dbReference type="ARBA" id="ARBA00022692"/>
    </source>
</evidence>
<keyword evidence="3 9" id="KW-0812">Transmembrane</keyword>
<dbReference type="FunFam" id="1.20.1740.10:FF:000047">
    <property type="entry name" value="Amino acid transporter AVT1A"/>
    <property type="match status" value="1"/>
</dbReference>
<feature type="transmembrane region" description="Helical" evidence="9">
    <location>
        <begin position="453"/>
        <end position="474"/>
    </location>
</feature>
<evidence type="ECO:0000256" key="7">
    <source>
        <dbReference type="ARBA" id="ARBA00049662"/>
    </source>
</evidence>
<evidence type="ECO:0000256" key="1">
    <source>
        <dbReference type="ARBA" id="ARBA00004141"/>
    </source>
</evidence>
<feature type="transmembrane region" description="Helical" evidence="9">
    <location>
        <begin position="271"/>
        <end position="292"/>
    </location>
</feature>
<evidence type="ECO:0000256" key="9">
    <source>
        <dbReference type="SAM" id="Phobius"/>
    </source>
</evidence>
<feature type="transmembrane region" description="Helical" evidence="9">
    <location>
        <begin position="342"/>
        <end position="361"/>
    </location>
</feature>
<dbReference type="PANTHER" id="PTHR22950:SF692">
    <property type="entry name" value="TRANSMEMBRANE AMINO ACID TRANSPORTER FAMILY PROTEIN"/>
    <property type="match status" value="1"/>
</dbReference>
<comment type="similarity">
    <text evidence="7">Belongs to the amino acid/polyamine transporter 2 family. Amino acid/auxin permease (AAAP) (TC 2.A.18.5) subfamily.</text>
</comment>
<keyword evidence="4" id="KW-0029">Amino-acid transport</keyword>
<gene>
    <name evidence="11" type="ORF">L1049_008910</name>
</gene>
<feature type="transmembrane region" description="Helical" evidence="9">
    <location>
        <begin position="185"/>
        <end position="205"/>
    </location>
</feature>